<dbReference type="SUPFAM" id="SSF53448">
    <property type="entry name" value="Nucleotide-diphospho-sugar transferases"/>
    <property type="match status" value="1"/>
</dbReference>
<gene>
    <name evidence="3" type="ORF">FNM00_07310</name>
</gene>
<name>A0A554SDD7_9ACTN</name>
<organism evidence="3 4">
    <name type="scientific">Aeromicrobium piscarium</name>
    <dbReference type="NCBI Taxonomy" id="2590901"/>
    <lineage>
        <taxon>Bacteria</taxon>
        <taxon>Bacillati</taxon>
        <taxon>Actinomycetota</taxon>
        <taxon>Actinomycetes</taxon>
        <taxon>Propionibacteriales</taxon>
        <taxon>Nocardioidaceae</taxon>
        <taxon>Aeromicrobium</taxon>
    </lineage>
</organism>
<sequence length="350" mass="39012">MSAPFAVARIGLRASPWWRFGEPIPIHRGRHSHHKASASVPPVRHREDGARGGARVRTVAAVDIVVPYWGDPDLFALTVDSVLAQDDDDWTLTILDDHYPDLTAYERYRGDPRITYVRHEENIGITANFAQAAQRASADYVCIPGSDDLLDPGFVRIVKGAIERHPGVDVVQPGVRVIDEHGAPSLPLVDRVKRQLLAPRGETVLAGQDLATSLIRGNWLYWPSLTFRTDTLRRHEFRDGFPVIQDLALLMDIAFAGGSLVYVPEQAFVYRRHEGSASMAALTGGSRFRDERRYYRLAHRLAVEHGWRRTARAARIRIFSRLHAATVLPGALLRRDRAGIASAITHLAGP</sequence>
<reference evidence="3 4" key="1">
    <citation type="submission" date="2019-07" db="EMBL/GenBank/DDBJ databases">
        <authorList>
            <person name="Zhao L.H."/>
        </authorList>
    </citation>
    <scope>NUCLEOTIDE SEQUENCE [LARGE SCALE GENOMIC DNA]</scope>
    <source>
        <strain evidence="3 4">Co35</strain>
    </source>
</reference>
<feature type="region of interest" description="Disordered" evidence="1">
    <location>
        <begin position="29"/>
        <end position="51"/>
    </location>
</feature>
<evidence type="ECO:0000313" key="3">
    <source>
        <dbReference type="EMBL" id="TSD64342.1"/>
    </source>
</evidence>
<protein>
    <submittedName>
        <fullName evidence="3">Glycosyltransferase family 2 protein</fullName>
    </submittedName>
</protein>
<evidence type="ECO:0000313" key="4">
    <source>
        <dbReference type="Proteomes" id="UP000316988"/>
    </source>
</evidence>
<dbReference type="PANTHER" id="PTHR22916">
    <property type="entry name" value="GLYCOSYLTRANSFERASE"/>
    <property type="match status" value="1"/>
</dbReference>
<dbReference type="PANTHER" id="PTHR22916:SF3">
    <property type="entry name" value="UDP-GLCNAC:BETAGAL BETA-1,3-N-ACETYLGLUCOSAMINYLTRANSFERASE-LIKE PROTEIN 1"/>
    <property type="match status" value="1"/>
</dbReference>
<feature type="domain" description="Glycosyltransferase 2-like" evidence="2">
    <location>
        <begin position="64"/>
        <end position="180"/>
    </location>
</feature>
<keyword evidence="3" id="KW-0808">Transferase</keyword>
<dbReference type="Proteomes" id="UP000316988">
    <property type="component" value="Unassembled WGS sequence"/>
</dbReference>
<dbReference type="Pfam" id="PF00535">
    <property type="entry name" value="Glycos_transf_2"/>
    <property type="match status" value="1"/>
</dbReference>
<dbReference type="GO" id="GO:0016758">
    <property type="term" value="F:hexosyltransferase activity"/>
    <property type="evidence" value="ECO:0007669"/>
    <property type="project" value="UniProtKB-ARBA"/>
</dbReference>
<dbReference type="EMBL" id="VLNT01000004">
    <property type="protein sequence ID" value="TSD64342.1"/>
    <property type="molecule type" value="Genomic_DNA"/>
</dbReference>
<accession>A0A554SDD7</accession>
<dbReference type="Gene3D" id="3.90.550.10">
    <property type="entry name" value="Spore Coat Polysaccharide Biosynthesis Protein SpsA, Chain A"/>
    <property type="match status" value="1"/>
</dbReference>
<dbReference type="InterPro" id="IPR029044">
    <property type="entry name" value="Nucleotide-diphossugar_trans"/>
</dbReference>
<evidence type="ECO:0000259" key="2">
    <source>
        <dbReference type="Pfam" id="PF00535"/>
    </source>
</evidence>
<keyword evidence="4" id="KW-1185">Reference proteome</keyword>
<dbReference type="AlphaFoldDB" id="A0A554SDD7"/>
<proteinExistence type="predicted"/>
<comment type="caution">
    <text evidence="3">The sequence shown here is derived from an EMBL/GenBank/DDBJ whole genome shotgun (WGS) entry which is preliminary data.</text>
</comment>
<dbReference type="InterPro" id="IPR001173">
    <property type="entry name" value="Glyco_trans_2-like"/>
</dbReference>
<evidence type="ECO:0000256" key="1">
    <source>
        <dbReference type="SAM" id="MobiDB-lite"/>
    </source>
</evidence>
<dbReference type="OrthoDB" id="3177103at2"/>